<feature type="transmembrane region" description="Helical" evidence="1">
    <location>
        <begin position="18"/>
        <end position="39"/>
    </location>
</feature>
<keyword evidence="1" id="KW-1133">Transmembrane helix</keyword>
<name>A0A1H0FGK5_9BACI</name>
<evidence type="ECO:0000313" key="3">
    <source>
        <dbReference type="Proteomes" id="UP000199334"/>
    </source>
</evidence>
<evidence type="ECO:0000256" key="1">
    <source>
        <dbReference type="SAM" id="Phobius"/>
    </source>
</evidence>
<feature type="transmembrane region" description="Helical" evidence="1">
    <location>
        <begin position="107"/>
        <end position="136"/>
    </location>
</feature>
<dbReference type="OrthoDB" id="2388369at2"/>
<keyword evidence="1" id="KW-0812">Transmembrane</keyword>
<dbReference type="AlphaFoldDB" id="A0A1H0FGK5"/>
<gene>
    <name evidence="2" type="ORF">SAMN05216498_0242</name>
</gene>
<keyword evidence="1" id="KW-0472">Membrane</keyword>
<dbReference type="PANTHER" id="PTHR37305">
    <property type="entry name" value="INTEGRAL MEMBRANE PROTEIN-RELATED"/>
    <property type="match status" value="1"/>
</dbReference>
<dbReference type="EMBL" id="FNIG01000012">
    <property type="protein sequence ID" value="SDN93736.1"/>
    <property type="molecule type" value="Genomic_DNA"/>
</dbReference>
<protein>
    <submittedName>
        <fullName evidence="2">ABC-2 family transporter protein</fullName>
    </submittedName>
</protein>
<feature type="transmembrane region" description="Helical" evidence="1">
    <location>
        <begin position="59"/>
        <end position="80"/>
    </location>
</feature>
<sequence>MLNVLRADFYKLRHLKSFYVIIVLTAFFDFVILSDLSFYPDSYQSTYDNFLQIAFYPFSVWQFMPLVIPLALGILICLLVTNDFSYGTMKDPVTLGHSRFNVFFSKCLVSGIAAIVILLACILVSLFTSILMFYGLNSDPSFRDIAQFGIRTLLEIGLSVAFAVLFTAIAFIIRHTAIVMAIHFSVALFVTMIISSVFLPSSPIFYAWLGNAMAKVSGAFSIEMVGIILAVIVIYLLVSILFGYGVFAKRDMK</sequence>
<feature type="transmembrane region" description="Helical" evidence="1">
    <location>
        <begin position="219"/>
        <end position="247"/>
    </location>
</feature>
<feature type="transmembrane region" description="Helical" evidence="1">
    <location>
        <begin position="156"/>
        <end position="173"/>
    </location>
</feature>
<dbReference type="STRING" id="237069.SAMN05216498_0242"/>
<organism evidence="2 3">
    <name type="scientific">Tenuibacillus multivorans</name>
    <dbReference type="NCBI Taxonomy" id="237069"/>
    <lineage>
        <taxon>Bacteria</taxon>
        <taxon>Bacillati</taxon>
        <taxon>Bacillota</taxon>
        <taxon>Bacilli</taxon>
        <taxon>Bacillales</taxon>
        <taxon>Bacillaceae</taxon>
        <taxon>Tenuibacillus</taxon>
    </lineage>
</organism>
<dbReference type="Proteomes" id="UP000199334">
    <property type="component" value="Unassembled WGS sequence"/>
</dbReference>
<dbReference type="Pfam" id="PF12730">
    <property type="entry name" value="ABC2_membrane_4"/>
    <property type="match status" value="1"/>
</dbReference>
<dbReference type="PANTHER" id="PTHR37305:SF1">
    <property type="entry name" value="MEMBRANE PROTEIN"/>
    <property type="match status" value="1"/>
</dbReference>
<reference evidence="2 3" key="1">
    <citation type="submission" date="2016-10" db="EMBL/GenBank/DDBJ databases">
        <authorList>
            <person name="de Groot N.N."/>
        </authorList>
    </citation>
    <scope>NUCLEOTIDE SEQUENCE [LARGE SCALE GENOMIC DNA]</scope>
    <source>
        <strain evidence="2 3">CGMCC 1.3442</strain>
    </source>
</reference>
<keyword evidence="3" id="KW-1185">Reference proteome</keyword>
<dbReference type="RefSeq" id="WP_093857789.1">
    <property type="nucleotide sequence ID" value="NZ_BJVZ01000014.1"/>
</dbReference>
<evidence type="ECO:0000313" key="2">
    <source>
        <dbReference type="EMBL" id="SDN93736.1"/>
    </source>
</evidence>
<proteinExistence type="predicted"/>
<feature type="transmembrane region" description="Helical" evidence="1">
    <location>
        <begin position="180"/>
        <end position="199"/>
    </location>
</feature>
<accession>A0A1H0FGK5</accession>